<gene>
    <name evidence="2" type="ORF">HD597_006778</name>
</gene>
<reference evidence="2" key="1">
    <citation type="submission" date="2022-06" db="EMBL/GenBank/DDBJ databases">
        <title>Sequencing the genomes of 1000 actinobacteria strains.</title>
        <authorList>
            <person name="Klenk H.-P."/>
        </authorList>
    </citation>
    <scope>NUCLEOTIDE SEQUENCE</scope>
    <source>
        <strain evidence="2">DSM 46694</strain>
    </source>
</reference>
<sequence length="230" mass="25229">MFTVTRDQAENARDHAMNAHRSATDHQATCRKCQTEGVPCELGGMLQSGAVKIGKEAADALAAYLPVGSTVIYTGHVARYRDRVWLVAGLASRAPWSGYTLATNGLARITASLPSIALSSVEAQRREHMRAVKRAVEPCAEVLAHYVVHLDPTVSMSDAGKIYLSWTSSDYARAERRAVNQGGDASGQYIGAALWLLQTIRSHVQRKAWHEIEHDTDRARKLRDHVKANA</sequence>
<feature type="compositionally biased region" description="Basic and acidic residues" evidence="1">
    <location>
        <begin position="7"/>
        <end position="17"/>
    </location>
</feature>
<organism evidence="2 3">
    <name type="scientific">Nonomuraea thailandensis</name>
    <dbReference type="NCBI Taxonomy" id="1188745"/>
    <lineage>
        <taxon>Bacteria</taxon>
        <taxon>Bacillati</taxon>
        <taxon>Actinomycetota</taxon>
        <taxon>Actinomycetes</taxon>
        <taxon>Streptosporangiales</taxon>
        <taxon>Streptosporangiaceae</taxon>
        <taxon>Nonomuraea</taxon>
    </lineage>
</organism>
<evidence type="ECO:0000256" key="1">
    <source>
        <dbReference type="SAM" id="MobiDB-lite"/>
    </source>
</evidence>
<dbReference type="EMBL" id="JAMZEB010000002">
    <property type="protein sequence ID" value="MCP2359758.1"/>
    <property type="molecule type" value="Genomic_DNA"/>
</dbReference>
<dbReference type="Proteomes" id="UP001139648">
    <property type="component" value="Unassembled WGS sequence"/>
</dbReference>
<evidence type="ECO:0000313" key="2">
    <source>
        <dbReference type="EMBL" id="MCP2359758.1"/>
    </source>
</evidence>
<keyword evidence="3" id="KW-1185">Reference proteome</keyword>
<proteinExistence type="predicted"/>
<evidence type="ECO:0000313" key="3">
    <source>
        <dbReference type="Proteomes" id="UP001139648"/>
    </source>
</evidence>
<accession>A0A9X2GSR2</accession>
<protein>
    <submittedName>
        <fullName evidence="2">Uncharacterized protein</fullName>
    </submittedName>
</protein>
<name>A0A9X2GSR2_9ACTN</name>
<dbReference type="RefSeq" id="WP_253747177.1">
    <property type="nucleotide sequence ID" value="NZ_BAABKA010000035.1"/>
</dbReference>
<comment type="caution">
    <text evidence="2">The sequence shown here is derived from an EMBL/GenBank/DDBJ whole genome shotgun (WGS) entry which is preliminary data.</text>
</comment>
<dbReference type="AlphaFoldDB" id="A0A9X2GSR2"/>
<feature type="region of interest" description="Disordered" evidence="1">
    <location>
        <begin position="1"/>
        <end position="26"/>
    </location>
</feature>